<name>A0A6J4HVN0_9ACTN</name>
<keyword evidence="1" id="KW-0805">Transcription regulation</keyword>
<dbReference type="PRINTS" id="PR00455">
    <property type="entry name" value="HTHTETR"/>
</dbReference>
<dbReference type="AlphaFoldDB" id="A0A6J4HVN0"/>
<dbReference type="InterPro" id="IPR050109">
    <property type="entry name" value="HTH-type_TetR-like_transc_reg"/>
</dbReference>
<dbReference type="InterPro" id="IPR036271">
    <property type="entry name" value="Tet_transcr_reg_TetR-rel_C_sf"/>
</dbReference>
<gene>
    <name evidence="6" type="ORF">AVDCRST_MAG52-1209</name>
</gene>
<dbReference type="InterPro" id="IPR009057">
    <property type="entry name" value="Homeodomain-like_sf"/>
</dbReference>
<dbReference type="EMBL" id="CADCTN010000078">
    <property type="protein sequence ID" value="CAA9233221.1"/>
    <property type="molecule type" value="Genomic_DNA"/>
</dbReference>
<keyword evidence="3" id="KW-0804">Transcription</keyword>
<dbReference type="InterPro" id="IPR041490">
    <property type="entry name" value="KstR2_TetR_C"/>
</dbReference>
<evidence type="ECO:0000256" key="4">
    <source>
        <dbReference type="PROSITE-ProRule" id="PRU00335"/>
    </source>
</evidence>
<dbReference type="InterPro" id="IPR001647">
    <property type="entry name" value="HTH_TetR"/>
</dbReference>
<sequence>MVGKVYPAVRSPSHGLTPRRGRPGHSLESLLAVAVHAFIERGYEATSMDELASRLGVTKSAIYHHVPRKDELLRLALDRALDGLFAVVAEPAAGSGPAIDRLEHVVRGSVRVLTDELPFVTLLLRVRGNSTVELAALRRRREFDRVVTDLVRAAAAEGSVRDDVPAGVVARLLFGTVNSLTEWYRPDGRLSADAVADAVLATAFSGLRTT</sequence>
<dbReference type="GO" id="GO:0000976">
    <property type="term" value="F:transcription cis-regulatory region binding"/>
    <property type="evidence" value="ECO:0007669"/>
    <property type="project" value="TreeGrafter"/>
</dbReference>
<dbReference type="Pfam" id="PF00440">
    <property type="entry name" value="TetR_N"/>
    <property type="match status" value="1"/>
</dbReference>
<evidence type="ECO:0000313" key="6">
    <source>
        <dbReference type="EMBL" id="CAA9233221.1"/>
    </source>
</evidence>
<dbReference type="GO" id="GO:0003700">
    <property type="term" value="F:DNA-binding transcription factor activity"/>
    <property type="evidence" value="ECO:0007669"/>
    <property type="project" value="TreeGrafter"/>
</dbReference>
<accession>A0A6J4HVN0</accession>
<dbReference type="PROSITE" id="PS50977">
    <property type="entry name" value="HTH_TETR_2"/>
    <property type="match status" value="1"/>
</dbReference>
<evidence type="ECO:0000256" key="2">
    <source>
        <dbReference type="ARBA" id="ARBA00023125"/>
    </source>
</evidence>
<proteinExistence type="predicted"/>
<feature type="DNA-binding region" description="H-T-H motif" evidence="4">
    <location>
        <begin position="47"/>
        <end position="66"/>
    </location>
</feature>
<dbReference type="SUPFAM" id="SSF48498">
    <property type="entry name" value="Tetracyclin repressor-like, C-terminal domain"/>
    <property type="match status" value="1"/>
</dbReference>
<dbReference type="PANTHER" id="PTHR30055:SF234">
    <property type="entry name" value="HTH-TYPE TRANSCRIPTIONAL REGULATOR BETI"/>
    <property type="match status" value="1"/>
</dbReference>
<organism evidence="6">
    <name type="scientific">uncultured Blastococcus sp</name>
    <dbReference type="NCBI Taxonomy" id="217144"/>
    <lineage>
        <taxon>Bacteria</taxon>
        <taxon>Bacillati</taxon>
        <taxon>Actinomycetota</taxon>
        <taxon>Actinomycetes</taxon>
        <taxon>Geodermatophilales</taxon>
        <taxon>Geodermatophilaceae</taxon>
        <taxon>Blastococcus</taxon>
        <taxon>environmental samples</taxon>
    </lineage>
</organism>
<protein>
    <submittedName>
        <fullName evidence="6">Transcriptional regulator, AcrR family</fullName>
    </submittedName>
</protein>
<keyword evidence="2 4" id="KW-0238">DNA-binding</keyword>
<dbReference type="Gene3D" id="1.10.357.10">
    <property type="entry name" value="Tetracycline Repressor, domain 2"/>
    <property type="match status" value="1"/>
</dbReference>
<evidence type="ECO:0000256" key="1">
    <source>
        <dbReference type="ARBA" id="ARBA00023015"/>
    </source>
</evidence>
<dbReference type="PANTHER" id="PTHR30055">
    <property type="entry name" value="HTH-TYPE TRANSCRIPTIONAL REGULATOR RUTR"/>
    <property type="match status" value="1"/>
</dbReference>
<dbReference type="Gene3D" id="1.10.10.60">
    <property type="entry name" value="Homeodomain-like"/>
    <property type="match status" value="1"/>
</dbReference>
<feature type="domain" description="HTH tetR-type" evidence="5">
    <location>
        <begin position="24"/>
        <end position="84"/>
    </location>
</feature>
<dbReference type="SUPFAM" id="SSF46689">
    <property type="entry name" value="Homeodomain-like"/>
    <property type="match status" value="1"/>
</dbReference>
<reference evidence="6" key="1">
    <citation type="submission" date="2020-02" db="EMBL/GenBank/DDBJ databases">
        <authorList>
            <person name="Meier V. D."/>
        </authorList>
    </citation>
    <scope>NUCLEOTIDE SEQUENCE</scope>
    <source>
        <strain evidence="6">AVDCRST_MAG52</strain>
    </source>
</reference>
<evidence type="ECO:0000259" key="5">
    <source>
        <dbReference type="PROSITE" id="PS50977"/>
    </source>
</evidence>
<dbReference type="Pfam" id="PF17932">
    <property type="entry name" value="TetR_C_24"/>
    <property type="match status" value="1"/>
</dbReference>
<evidence type="ECO:0000256" key="3">
    <source>
        <dbReference type="ARBA" id="ARBA00023163"/>
    </source>
</evidence>